<dbReference type="AlphaFoldDB" id="A0A9J6FG52"/>
<keyword evidence="4" id="KW-0560">Oxidoreductase</keyword>
<comment type="similarity">
    <text evidence="1 5">Belongs to the short-chain dehydrogenases/reductases (SDR) family.</text>
</comment>
<dbReference type="PANTHER" id="PTHR44252:SF3">
    <property type="entry name" value="D-ERYTHRULOSE REDUCTASE-RELATED"/>
    <property type="match status" value="1"/>
</dbReference>
<proteinExistence type="inferred from homology"/>
<dbReference type="EMBL" id="JABSTR010000001">
    <property type="protein sequence ID" value="KAH9361385.1"/>
    <property type="molecule type" value="Genomic_DNA"/>
</dbReference>
<dbReference type="SUPFAM" id="SSF51735">
    <property type="entry name" value="NAD(P)-binding Rossmann-fold domains"/>
    <property type="match status" value="1"/>
</dbReference>
<keyword evidence="3" id="KW-0521">NADP</keyword>
<evidence type="ECO:0000256" key="1">
    <source>
        <dbReference type="ARBA" id="ARBA00006484"/>
    </source>
</evidence>
<dbReference type="InterPro" id="IPR020904">
    <property type="entry name" value="Sc_DH/Rdtase_CS"/>
</dbReference>
<evidence type="ECO:0000256" key="4">
    <source>
        <dbReference type="ARBA" id="ARBA00023002"/>
    </source>
</evidence>
<dbReference type="PANTHER" id="PTHR44252">
    <property type="entry name" value="D-ERYTHRULOSE REDUCTASE"/>
    <property type="match status" value="1"/>
</dbReference>
<name>A0A9J6FG52_HAELO</name>
<dbReference type="GO" id="GO:0005997">
    <property type="term" value="P:xylulose metabolic process"/>
    <property type="evidence" value="ECO:0007669"/>
    <property type="project" value="TreeGrafter"/>
</dbReference>
<dbReference type="Proteomes" id="UP000821853">
    <property type="component" value="Chromosome 1"/>
</dbReference>
<accession>A0A9J6FG52</accession>
<evidence type="ECO:0000256" key="3">
    <source>
        <dbReference type="ARBA" id="ARBA00022857"/>
    </source>
</evidence>
<sequence length="198" mass="21555">MDSRLFRRMQLGIAAAVAVTAAQRPCVYHGAFFFFEAHTTTESFFFLVWLRLLSCHSEYIMKPGAGIGNVIARELAKHGATVIAVARSADKLKQLQNEICAKSMKERGGPGAIVNVSSQAGIVALADHAVYCASKAALDQLTRVMALELGPYKGVRRSPEGAYCLRRFLGRPLALVHFHSIFRQETVANGASRASFAL</sequence>
<dbReference type="OrthoDB" id="1393670at2759"/>
<dbReference type="InterPro" id="IPR002347">
    <property type="entry name" value="SDR_fam"/>
</dbReference>
<dbReference type="PRINTS" id="PR00080">
    <property type="entry name" value="SDRFAMILY"/>
</dbReference>
<evidence type="ECO:0000256" key="5">
    <source>
        <dbReference type="RuleBase" id="RU000363"/>
    </source>
</evidence>
<gene>
    <name evidence="6" type="ORF">HPB48_005234</name>
</gene>
<evidence type="ECO:0000313" key="6">
    <source>
        <dbReference type="EMBL" id="KAH9361385.1"/>
    </source>
</evidence>
<dbReference type="InterPro" id="IPR036291">
    <property type="entry name" value="NAD(P)-bd_dom_sf"/>
</dbReference>
<protein>
    <submittedName>
        <fullName evidence="6">Uncharacterized protein</fullName>
    </submittedName>
</protein>
<evidence type="ECO:0000256" key="2">
    <source>
        <dbReference type="ARBA" id="ARBA00011881"/>
    </source>
</evidence>
<dbReference type="InterPro" id="IPR051737">
    <property type="entry name" value="L-xylulose/Carbonyl_redctase"/>
</dbReference>
<dbReference type="Gene3D" id="3.40.50.720">
    <property type="entry name" value="NAD(P)-binding Rossmann-like Domain"/>
    <property type="match status" value="2"/>
</dbReference>
<dbReference type="VEuPathDB" id="VectorBase:HLOH_054204"/>
<evidence type="ECO:0000313" key="7">
    <source>
        <dbReference type="Proteomes" id="UP000821853"/>
    </source>
</evidence>
<dbReference type="Pfam" id="PF00106">
    <property type="entry name" value="adh_short"/>
    <property type="match status" value="1"/>
</dbReference>
<dbReference type="PROSITE" id="PS00061">
    <property type="entry name" value="ADH_SHORT"/>
    <property type="match status" value="1"/>
</dbReference>
<keyword evidence="7" id="KW-1185">Reference proteome</keyword>
<dbReference type="GO" id="GO:0050038">
    <property type="term" value="F:L-xylulose reductase (NADPH) activity"/>
    <property type="evidence" value="ECO:0007669"/>
    <property type="project" value="TreeGrafter"/>
</dbReference>
<dbReference type="GO" id="GO:0006006">
    <property type="term" value="P:glucose metabolic process"/>
    <property type="evidence" value="ECO:0007669"/>
    <property type="project" value="TreeGrafter"/>
</dbReference>
<comment type="caution">
    <text evidence="6">The sequence shown here is derived from an EMBL/GenBank/DDBJ whole genome shotgun (WGS) entry which is preliminary data.</text>
</comment>
<comment type="subunit">
    <text evidence="2">Homotetramer.</text>
</comment>
<reference evidence="6 7" key="1">
    <citation type="journal article" date="2020" name="Cell">
        <title>Large-Scale Comparative Analyses of Tick Genomes Elucidate Their Genetic Diversity and Vector Capacities.</title>
        <authorList>
            <consortium name="Tick Genome and Microbiome Consortium (TIGMIC)"/>
            <person name="Jia N."/>
            <person name="Wang J."/>
            <person name="Shi W."/>
            <person name="Du L."/>
            <person name="Sun Y."/>
            <person name="Zhan W."/>
            <person name="Jiang J.F."/>
            <person name="Wang Q."/>
            <person name="Zhang B."/>
            <person name="Ji P."/>
            <person name="Bell-Sakyi L."/>
            <person name="Cui X.M."/>
            <person name="Yuan T.T."/>
            <person name="Jiang B.G."/>
            <person name="Yang W.F."/>
            <person name="Lam T.T."/>
            <person name="Chang Q.C."/>
            <person name="Ding S.J."/>
            <person name="Wang X.J."/>
            <person name="Zhu J.G."/>
            <person name="Ruan X.D."/>
            <person name="Zhao L."/>
            <person name="Wei J.T."/>
            <person name="Ye R.Z."/>
            <person name="Que T.C."/>
            <person name="Du C.H."/>
            <person name="Zhou Y.H."/>
            <person name="Cheng J.X."/>
            <person name="Dai P.F."/>
            <person name="Guo W.B."/>
            <person name="Han X.H."/>
            <person name="Huang E.J."/>
            <person name="Li L.F."/>
            <person name="Wei W."/>
            <person name="Gao Y.C."/>
            <person name="Liu J.Z."/>
            <person name="Shao H.Z."/>
            <person name="Wang X."/>
            <person name="Wang C.C."/>
            <person name="Yang T.C."/>
            <person name="Huo Q.B."/>
            <person name="Li W."/>
            <person name="Chen H.Y."/>
            <person name="Chen S.E."/>
            <person name="Zhou L.G."/>
            <person name="Ni X.B."/>
            <person name="Tian J.H."/>
            <person name="Sheng Y."/>
            <person name="Liu T."/>
            <person name="Pan Y.S."/>
            <person name="Xia L.Y."/>
            <person name="Li J."/>
            <person name="Zhao F."/>
            <person name="Cao W.C."/>
        </authorList>
    </citation>
    <scope>NUCLEOTIDE SEQUENCE [LARGE SCALE GENOMIC DNA]</scope>
    <source>
        <strain evidence="6">HaeL-2018</strain>
    </source>
</reference>
<dbReference type="GO" id="GO:0004090">
    <property type="term" value="F:carbonyl reductase (NADPH) activity"/>
    <property type="evidence" value="ECO:0007669"/>
    <property type="project" value="TreeGrafter"/>
</dbReference>
<organism evidence="6 7">
    <name type="scientific">Haemaphysalis longicornis</name>
    <name type="common">Bush tick</name>
    <dbReference type="NCBI Taxonomy" id="44386"/>
    <lineage>
        <taxon>Eukaryota</taxon>
        <taxon>Metazoa</taxon>
        <taxon>Ecdysozoa</taxon>
        <taxon>Arthropoda</taxon>
        <taxon>Chelicerata</taxon>
        <taxon>Arachnida</taxon>
        <taxon>Acari</taxon>
        <taxon>Parasitiformes</taxon>
        <taxon>Ixodida</taxon>
        <taxon>Ixodoidea</taxon>
        <taxon>Ixodidae</taxon>
        <taxon>Haemaphysalinae</taxon>
        <taxon>Haemaphysalis</taxon>
    </lineage>
</organism>